<comment type="function">
    <text evidence="10">Cadherins are calcium-dependent cell adhesion proteins. They preferentially interact with themselves in a homophilic manner in connecting cells.</text>
</comment>
<dbReference type="PROSITE" id="PS00232">
    <property type="entry name" value="CADHERIN_1"/>
    <property type="match status" value="5"/>
</dbReference>
<comment type="subcellular location">
    <subcellularLocation>
        <location evidence="1">Cell membrane</location>
        <topology evidence="1">Single-pass type I membrane protein</topology>
    </subcellularLocation>
</comment>
<dbReference type="InterPro" id="IPR002126">
    <property type="entry name" value="Cadherin-like_dom"/>
</dbReference>
<reference evidence="15 16" key="1">
    <citation type="submission" date="2022-12" db="EMBL/GenBank/DDBJ databases">
        <title>Chromosome-level genome assembly of true bugs.</title>
        <authorList>
            <person name="Ma L."/>
            <person name="Li H."/>
        </authorList>
    </citation>
    <scope>NUCLEOTIDE SEQUENCE [LARGE SCALE GENOMIC DNA]</scope>
    <source>
        <strain evidence="15">Lab_2022b</strain>
    </source>
</reference>
<evidence type="ECO:0000256" key="6">
    <source>
        <dbReference type="ARBA" id="ARBA00022837"/>
    </source>
</evidence>
<dbReference type="Pfam" id="PF00028">
    <property type="entry name" value="Cadherin"/>
    <property type="match status" value="12"/>
</dbReference>
<name>A0AAW1DC82_9HEMI</name>
<dbReference type="PANTHER" id="PTHR24026">
    <property type="entry name" value="FAT ATYPICAL CADHERIN-RELATED"/>
    <property type="match status" value="1"/>
</dbReference>
<dbReference type="GO" id="GO:0007156">
    <property type="term" value="P:homophilic cell adhesion via plasma membrane adhesion molecules"/>
    <property type="evidence" value="ECO:0007669"/>
    <property type="project" value="InterPro"/>
</dbReference>
<evidence type="ECO:0000256" key="10">
    <source>
        <dbReference type="ARBA" id="ARBA00059331"/>
    </source>
</evidence>
<dbReference type="FunFam" id="2.60.40.60:FF:000026">
    <property type="entry name" value="FAT atypical cadherin 1"/>
    <property type="match status" value="1"/>
</dbReference>
<dbReference type="PROSITE" id="PS50268">
    <property type="entry name" value="CADHERIN_2"/>
    <property type="match status" value="14"/>
</dbReference>
<dbReference type="Proteomes" id="UP001461498">
    <property type="component" value="Unassembled WGS sequence"/>
</dbReference>
<dbReference type="FunFam" id="2.60.40.60:FF:000266">
    <property type="entry name" value="Cadherin 23"/>
    <property type="match status" value="1"/>
</dbReference>
<dbReference type="GO" id="GO:0005886">
    <property type="term" value="C:plasma membrane"/>
    <property type="evidence" value="ECO:0007669"/>
    <property type="project" value="UniProtKB-SubCell"/>
</dbReference>
<evidence type="ECO:0000313" key="16">
    <source>
        <dbReference type="Proteomes" id="UP001461498"/>
    </source>
</evidence>
<keyword evidence="16" id="KW-1185">Reference proteome</keyword>
<keyword evidence="6 11" id="KW-0106">Calcium</keyword>
<dbReference type="GO" id="GO:0009653">
    <property type="term" value="P:anatomical structure morphogenesis"/>
    <property type="evidence" value="ECO:0007669"/>
    <property type="project" value="UniProtKB-ARBA"/>
</dbReference>
<dbReference type="PANTHER" id="PTHR24026:SF126">
    <property type="entry name" value="PROTOCADHERIN FAT 4"/>
    <property type="match status" value="1"/>
</dbReference>
<dbReference type="Gene3D" id="2.60.40.60">
    <property type="entry name" value="Cadherins"/>
    <property type="match status" value="14"/>
</dbReference>
<evidence type="ECO:0000256" key="11">
    <source>
        <dbReference type="PROSITE-ProRule" id="PRU00043"/>
    </source>
</evidence>
<evidence type="ECO:0000256" key="12">
    <source>
        <dbReference type="SAM" id="Phobius"/>
    </source>
</evidence>
<feature type="domain" description="Cadherin" evidence="14">
    <location>
        <begin position="1123"/>
        <end position="1223"/>
    </location>
</feature>
<evidence type="ECO:0000256" key="13">
    <source>
        <dbReference type="SAM" id="SignalP"/>
    </source>
</evidence>
<dbReference type="FunFam" id="2.60.40.60:FF:000020">
    <property type="entry name" value="Dachsous cadherin-related 1b"/>
    <property type="match status" value="4"/>
</dbReference>
<feature type="signal peptide" evidence="13">
    <location>
        <begin position="1"/>
        <end position="22"/>
    </location>
</feature>
<feature type="chain" id="PRO_5043317957" description="Cadherin domain-containing protein" evidence="13">
    <location>
        <begin position="23"/>
        <end position="1869"/>
    </location>
</feature>
<dbReference type="InterPro" id="IPR015919">
    <property type="entry name" value="Cadherin-like_sf"/>
</dbReference>
<evidence type="ECO:0000256" key="8">
    <source>
        <dbReference type="ARBA" id="ARBA00022989"/>
    </source>
</evidence>
<feature type="domain" description="Cadherin" evidence="14">
    <location>
        <begin position="246"/>
        <end position="351"/>
    </location>
</feature>
<feature type="domain" description="Cadherin" evidence="14">
    <location>
        <begin position="789"/>
        <end position="909"/>
    </location>
</feature>
<evidence type="ECO:0000313" key="15">
    <source>
        <dbReference type="EMBL" id="KAK9508052.1"/>
    </source>
</evidence>
<proteinExistence type="predicted"/>
<keyword evidence="4 13" id="KW-0732">Signal</keyword>
<evidence type="ECO:0000256" key="7">
    <source>
        <dbReference type="ARBA" id="ARBA00022889"/>
    </source>
</evidence>
<feature type="domain" description="Cadherin" evidence="14">
    <location>
        <begin position="916"/>
        <end position="1015"/>
    </location>
</feature>
<dbReference type="InterPro" id="IPR020894">
    <property type="entry name" value="Cadherin_CS"/>
</dbReference>
<dbReference type="PRINTS" id="PR00205">
    <property type="entry name" value="CADHERIN"/>
</dbReference>
<dbReference type="SUPFAM" id="SSF49313">
    <property type="entry name" value="Cadherin-like"/>
    <property type="match status" value="14"/>
</dbReference>
<feature type="domain" description="Cadherin" evidence="14">
    <location>
        <begin position="126"/>
        <end position="238"/>
    </location>
</feature>
<feature type="transmembrane region" description="Helical" evidence="12">
    <location>
        <begin position="1679"/>
        <end position="1707"/>
    </location>
</feature>
<dbReference type="FunFam" id="2.60.40.60:FF:000098">
    <property type="entry name" value="cadherin-23 isoform X1"/>
    <property type="match status" value="1"/>
</dbReference>
<evidence type="ECO:0000256" key="2">
    <source>
        <dbReference type="ARBA" id="ARBA00022475"/>
    </source>
</evidence>
<evidence type="ECO:0000256" key="5">
    <source>
        <dbReference type="ARBA" id="ARBA00022737"/>
    </source>
</evidence>
<feature type="domain" description="Cadherin" evidence="14">
    <location>
        <begin position="1339"/>
        <end position="1456"/>
    </location>
</feature>
<feature type="domain" description="Cadherin" evidence="14">
    <location>
        <begin position="1016"/>
        <end position="1122"/>
    </location>
</feature>
<keyword evidence="5" id="KW-0677">Repeat</keyword>
<sequence length="1869" mass="206866">MEKMFSTSLWIFFAGIMIGANGNQPPSFTHDMDNSILMENVPVGSVVGMLQGTDPEGATVRYGISGTDKFQVNSETGEVTLVKPLDHEVNDTLRFYVTLEDDVNNLVQIPVSVIIVDINDNAPTFQNTPYVTLVTEDTPIGSSIFKDIAVEDSDITGEIIEVFCSDYEKFPNACEKFEIVTWNSSQQSYYGGVVLKDKLNFSERQFYQLLLIATDGTHNATTGMEIKVGDVQDSPPVFLGSLTGVIEEDDPIGTLVMTVHAKDGDRGVPRKIVYDLLTNPLDYFLLDSETGELRTAKPLDREALQESTGILTLTIRAREVVDGVPSNDPLTTSTTMASVTIKDVNDEPPQFNQREYHVQLPENIPIGTPLPNLNMTVTDPDIGVNSKFALRLSDVSGAFTVEPTSATGSTAVSIRVINGPLDYENPNHRKFIVLVIAEETETLQKLSSTATVTIEITDANDNSPKFDREAYSASIKETALPGDPITTITATDSDTGVFGNKGIVYKLIGHGAEKFNVHKKSGLITVAPCEMPGAPHCLDFETEPVYFLTYQATDDEGNGHSTVVPLQISLTDSNDNTPIFDSEIYKAIIDEGSSKFEPPLQVHARDIDKSSEILYSIVDGNINDLFRIDTKTGEIFVANKQGLDMTNVTSDTIRLIVEATDGVYHVNCTVEIAVLDVNNNNPFFEQTEYNVHVPEDSAIGTTVEKVIAHDADTGINAELTYKIEKGAFDDFGIENKTGVVLVTSKLDYDRRESYTIHIIAVDGGTPALTGTTTLNVKIDNTNDKIPYFSPPTQRAEIKEDAKVGEIVHQLIAKDLDISSPEALNYAASEPITAVDKNGKEVISDLSFKEFFRVDQAKGTVTVARPLDRDVAAIVRITVLVTDITAPNTQQGTGTLIITIIDVNDYAPEFLKPWTVTNPTYTVEVFEEQPPNTVVGTFTATDQDSNSIWYSIEPSSEYFEINNITGVVTTKTRLDYEKTPELTFNIVAYDSGVPQLSSTAYVTVNVVNINDMDPKFTQSEYTFTVEENTSPGKIIGKVEANDDDEGHAGRVSYSLSQPSNEFKIDENTGEISILSTANLDRENTEEITIQVVATDNAPTDEARSAVVPVHIKIIDVNDNAPIFSQHEYPVNIVESIPLSPPAPILQLRAQDADSTSKLTYSIISGNIGDVFTLDPVTGIMYPRVSLQNQLPHYTLGVQVSDGVHTDEAQIDINVKAINQNQPVFTEPSSRNATVYLKENDDETNTYILTVKAKDGDSGENGRITYHFKVKDENVQETNEFTIDENSGELRAKIPLDRETKSSYQLVLVAKDHGSPTWYETLQFLTIVLQDSDDNVPLFSSTEPVIFYVKENAPPHSKIGRIEAVDKDEGDNARIYYYLLGNNEDKLFIVDRIDGTITTNATLDREERDTYDLFVKATNDPDYYSAKDKLDFKDLKASETITHIKVHVLDENDNAPVFQNNEYFAGVIVTARTGEFVAQLLATDRDAGLNGSLTYTILSSHLYRGGANVSSGSVVPNPFAITENGKLITATLVAEYNQERFKLEVIAKEKAAPFREAKAFVNVWIYEQHQLIRVILSRPPEEVHREKEQITMELSNATKSLVVIDEIKYHVNALGQIQQDWCDMYLHVVDRKTQTISTIPDILKLIDSQFDFLKDHYAGFAIENVVPAFVGVKEETFEPALAALIALLIVLFVGCVSVIVVCCCFRHWIVSEPVDMKQSDMLIKKTVIDDLNTTENPLWIEQKLKLYEEQELTMQVFCEPENTQIPIQATMERRDSVDMSVVDNTYATIQHPNRRSSLNTMLSLGAGDYATLGGSVLPLDNVSSHSQQMYEAALGFQGSTFQVPENTDVFRVRSELRVNKDGQPEFVSELI</sequence>
<accession>A0AAW1DC82</accession>
<organism evidence="15 16">
    <name type="scientific">Rhynocoris fuscipes</name>
    <dbReference type="NCBI Taxonomy" id="488301"/>
    <lineage>
        <taxon>Eukaryota</taxon>
        <taxon>Metazoa</taxon>
        <taxon>Ecdysozoa</taxon>
        <taxon>Arthropoda</taxon>
        <taxon>Hexapoda</taxon>
        <taxon>Insecta</taxon>
        <taxon>Pterygota</taxon>
        <taxon>Neoptera</taxon>
        <taxon>Paraneoptera</taxon>
        <taxon>Hemiptera</taxon>
        <taxon>Heteroptera</taxon>
        <taxon>Panheteroptera</taxon>
        <taxon>Cimicomorpha</taxon>
        <taxon>Reduviidae</taxon>
        <taxon>Harpactorinae</taxon>
        <taxon>Harpactorini</taxon>
        <taxon>Rhynocoris</taxon>
    </lineage>
</organism>
<evidence type="ECO:0000256" key="9">
    <source>
        <dbReference type="ARBA" id="ARBA00023136"/>
    </source>
</evidence>
<dbReference type="CDD" id="cd11304">
    <property type="entry name" value="Cadherin_repeat"/>
    <property type="match status" value="14"/>
</dbReference>
<evidence type="ECO:0000256" key="1">
    <source>
        <dbReference type="ARBA" id="ARBA00004251"/>
    </source>
</evidence>
<keyword evidence="9 12" id="KW-0472">Membrane</keyword>
<protein>
    <recommendedName>
        <fullName evidence="14">Cadherin domain-containing protein</fullName>
    </recommendedName>
</protein>
<dbReference type="EMBL" id="JAPXFL010000004">
    <property type="protein sequence ID" value="KAK9508052.1"/>
    <property type="molecule type" value="Genomic_DNA"/>
</dbReference>
<gene>
    <name evidence="15" type="ORF">O3M35_007799</name>
</gene>
<feature type="domain" description="Cadherin" evidence="14">
    <location>
        <begin position="685"/>
        <end position="788"/>
    </location>
</feature>
<feature type="domain" description="Cadherin" evidence="14">
    <location>
        <begin position="352"/>
        <end position="466"/>
    </location>
</feature>
<feature type="domain" description="Cadherin" evidence="14">
    <location>
        <begin position="581"/>
        <end position="684"/>
    </location>
</feature>
<dbReference type="FunFam" id="2.60.40.60:FF:000168">
    <property type="entry name" value="Cadherin-related family member 2"/>
    <property type="match status" value="1"/>
</dbReference>
<evidence type="ECO:0000256" key="3">
    <source>
        <dbReference type="ARBA" id="ARBA00022692"/>
    </source>
</evidence>
<keyword evidence="3 12" id="KW-0812">Transmembrane</keyword>
<keyword evidence="2" id="KW-1003">Cell membrane</keyword>
<dbReference type="SMART" id="SM00112">
    <property type="entry name" value="CA"/>
    <property type="match status" value="14"/>
</dbReference>
<feature type="domain" description="Cadherin" evidence="14">
    <location>
        <begin position="1227"/>
        <end position="1337"/>
    </location>
</feature>
<evidence type="ECO:0000256" key="4">
    <source>
        <dbReference type="ARBA" id="ARBA00022729"/>
    </source>
</evidence>
<dbReference type="GO" id="GO:0005509">
    <property type="term" value="F:calcium ion binding"/>
    <property type="evidence" value="ECO:0007669"/>
    <property type="project" value="UniProtKB-UniRule"/>
</dbReference>
<feature type="domain" description="Cadherin" evidence="14">
    <location>
        <begin position="29"/>
        <end position="125"/>
    </location>
</feature>
<evidence type="ECO:0000259" key="14">
    <source>
        <dbReference type="PROSITE" id="PS50268"/>
    </source>
</evidence>
<feature type="domain" description="Cadherin" evidence="14">
    <location>
        <begin position="1457"/>
        <end position="1580"/>
    </location>
</feature>
<dbReference type="GO" id="GO:0060429">
    <property type="term" value="P:epithelium development"/>
    <property type="evidence" value="ECO:0007669"/>
    <property type="project" value="UniProtKB-ARBA"/>
</dbReference>
<comment type="caution">
    <text evidence="15">The sequence shown here is derived from an EMBL/GenBank/DDBJ whole genome shotgun (WGS) entry which is preliminary data.</text>
</comment>
<keyword evidence="7" id="KW-0130">Cell adhesion</keyword>
<keyword evidence="8 12" id="KW-1133">Transmembrane helix</keyword>
<feature type="domain" description="Cadherin" evidence="14">
    <location>
        <begin position="467"/>
        <end position="580"/>
    </location>
</feature>